<comment type="similarity">
    <text evidence="2">Belongs to the RMI1 family.</text>
</comment>
<dbReference type="GO" id="GO:0006260">
    <property type="term" value="P:DNA replication"/>
    <property type="evidence" value="ECO:0007669"/>
    <property type="project" value="UniProtKB-KW"/>
</dbReference>
<comment type="subcellular location">
    <subcellularLocation>
        <location evidence="1">Nucleus</location>
    </subcellularLocation>
</comment>
<dbReference type="FunFam" id="2.40.50.770:FF:000002">
    <property type="entry name" value="recQ-mediated genome instability protein 1"/>
    <property type="match status" value="1"/>
</dbReference>
<evidence type="ECO:0000256" key="7">
    <source>
        <dbReference type="SAM" id="MobiDB-lite"/>
    </source>
</evidence>
<feature type="domain" description="RecQ-mediated genome instability protein 1 C-terminal OB-fold" evidence="9">
    <location>
        <begin position="454"/>
        <end position="589"/>
    </location>
</feature>
<evidence type="ECO:0000259" key="8">
    <source>
        <dbReference type="Pfam" id="PF08585"/>
    </source>
</evidence>
<evidence type="ECO:0000259" key="9">
    <source>
        <dbReference type="Pfam" id="PF16099"/>
    </source>
</evidence>
<evidence type="ECO:0000256" key="4">
    <source>
        <dbReference type="ARBA" id="ARBA00022705"/>
    </source>
</evidence>
<protein>
    <recommendedName>
        <fullName evidence="3">RecQ-mediated genome instability protein 1</fullName>
    </recommendedName>
</protein>
<dbReference type="CTD" id="80010"/>
<dbReference type="InterPro" id="IPR013894">
    <property type="entry name" value="RMI1_OB"/>
</dbReference>
<dbReference type="Gene3D" id="2.40.50.510">
    <property type="match status" value="1"/>
</dbReference>
<evidence type="ECO:0000256" key="6">
    <source>
        <dbReference type="ARBA" id="ARBA00024977"/>
    </source>
</evidence>
<dbReference type="Gene3D" id="2.40.50.770">
    <property type="entry name" value="RecQ-mediated genome instability protein Rmi1, C-terminal domain"/>
    <property type="match status" value="1"/>
</dbReference>
<feature type="domain" description="RMI1 N-terminal" evidence="10">
    <location>
        <begin position="14"/>
        <end position="63"/>
    </location>
</feature>
<accession>A0A8C4S0B7</accession>
<organism evidence="11 12">
    <name type="scientific">Erpetoichthys calabaricus</name>
    <name type="common">Rope fish</name>
    <name type="synonym">Calamoichthys calabaricus</name>
    <dbReference type="NCBI Taxonomy" id="27687"/>
    <lineage>
        <taxon>Eukaryota</taxon>
        <taxon>Metazoa</taxon>
        <taxon>Chordata</taxon>
        <taxon>Craniata</taxon>
        <taxon>Vertebrata</taxon>
        <taxon>Euteleostomi</taxon>
        <taxon>Actinopterygii</taxon>
        <taxon>Polypteriformes</taxon>
        <taxon>Polypteridae</taxon>
        <taxon>Erpetoichthys</taxon>
    </lineage>
</organism>
<dbReference type="GO" id="GO:0000712">
    <property type="term" value="P:resolution of meiotic recombination intermediates"/>
    <property type="evidence" value="ECO:0007669"/>
    <property type="project" value="TreeGrafter"/>
</dbReference>
<feature type="compositionally biased region" description="Polar residues" evidence="7">
    <location>
        <begin position="277"/>
        <end position="295"/>
    </location>
</feature>
<feature type="compositionally biased region" description="Polar residues" evidence="7">
    <location>
        <begin position="398"/>
        <end position="409"/>
    </location>
</feature>
<proteinExistence type="inferred from homology"/>
<dbReference type="GO" id="GO:0016604">
    <property type="term" value="C:nuclear body"/>
    <property type="evidence" value="ECO:0007669"/>
    <property type="project" value="TreeGrafter"/>
</dbReference>
<dbReference type="SMART" id="SM01161">
    <property type="entry name" value="DUF1767"/>
    <property type="match status" value="1"/>
</dbReference>
<evidence type="ECO:0000259" key="10">
    <source>
        <dbReference type="Pfam" id="PF21000"/>
    </source>
</evidence>
<gene>
    <name evidence="11" type="primary">RMI1</name>
    <name evidence="11" type="synonym">rmi1</name>
</gene>
<dbReference type="GeneID" id="114652178"/>
<dbReference type="GO" id="GO:0000166">
    <property type="term" value="F:nucleotide binding"/>
    <property type="evidence" value="ECO:0007669"/>
    <property type="project" value="InterPro"/>
</dbReference>
<dbReference type="Ensembl" id="ENSECRT00000009643.1">
    <property type="protein sequence ID" value="ENSECRP00000009491.1"/>
    <property type="gene ID" value="ENSECRG00000006352.1"/>
</dbReference>
<evidence type="ECO:0000256" key="1">
    <source>
        <dbReference type="ARBA" id="ARBA00004123"/>
    </source>
</evidence>
<reference evidence="11" key="3">
    <citation type="submission" date="2025-09" db="UniProtKB">
        <authorList>
            <consortium name="Ensembl"/>
        </authorList>
    </citation>
    <scope>IDENTIFICATION</scope>
</reference>
<dbReference type="GeneTree" id="ENSGT00940000161055"/>
<evidence type="ECO:0000256" key="2">
    <source>
        <dbReference type="ARBA" id="ARBA00006395"/>
    </source>
</evidence>
<dbReference type="GO" id="GO:0000724">
    <property type="term" value="P:double-strand break repair via homologous recombination"/>
    <property type="evidence" value="ECO:0007669"/>
    <property type="project" value="TreeGrafter"/>
</dbReference>
<dbReference type="AlphaFoldDB" id="A0A8C4S0B7"/>
<dbReference type="Proteomes" id="UP000694620">
    <property type="component" value="Chromosome 5"/>
</dbReference>
<dbReference type="PANTHER" id="PTHR14790">
    <property type="entry name" value="RECQ-MEDIATED GENOME INSTABILITY PROTEIN 1 RMI1"/>
    <property type="match status" value="1"/>
</dbReference>
<reference evidence="11" key="2">
    <citation type="submission" date="2025-08" db="UniProtKB">
        <authorList>
            <consortium name="Ensembl"/>
        </authorList>
    </citation>
    <scope>IDENTIFICATION</scope>
</reference>
<keyword evidence="5" id="KW-0539">Nucleus</keyword>
<name>A0A8C4S0B7_ERPCA</name>
<feature type="region of interest" description="Disordered" evidence="7">
    <location>
        <begin position="385"/>
        <end position="409"/>
    </location>
</feature>
<feature type="domain" description="RecQ mediated genome instability protein 1 OB-fold" evidence="8">
    <location>
        <begin position="69"/>
        <end position="203"/>
    </location>
</feature>
<dbReference type="Pfam" id="PF16099">
    <property type="entry name" value="RMI1_C"/>
    <property type="match status" value="1"/>
</dbReference>
<reference evidence="11" key="1">
    <citation type="submission" date="2021-06" db="EMBL/GenBank/DDBJ databases">
        <authorList>
            <consortium name="Wellcome Sanger Institute Data Sharing"/>
        </authorList>
    </citation>
    <scope>NUCLEOTIDE SEQUENCE [LARGE SCALE GENOMIC DNA]</scope>
</reference>
<evidence type="ECO:0000313" key="12">
    <source>
        <dbReference type="Proteomes" id="UP000694620"/>
    </source>
</evidence>
<comment type="function">
    <text evidence="6">Essential component of the RMI complex, a complex that plays an important role in the processing of homologous recombination intermediates to limit DNA crossover formation in cells. Promotes TOP3A binding to double Holliday junctions (DHJ) and hence stimulates TOP3A-mediated dissolution. Required for BLM phosphorylation during mitosis. Within the BLM complex, required for BLM and TOP3A stability.</text>
</comment>
<dbReference type="Pfam" id="PF08585">
    <property type="entry name" value="RMI1_N_C"/>
    <property type="match status" value="1"/>
</dbReference>
<dbReference type="InterPro" id="IPR032199">
    <property type="entry name" value="RMI1_C"/>
</dbReference>
<dbReference type="Gene3D" id="1.10.8.1020">
    <property type="entry name" value="RecQ-mediated genome instability protein 1, N-terminal domain"/>
    <property type="match status" value="1"/>
</dbReference>
<sequence>MNSSATASRVGIWLQATWHISVPTQWLDACILWIHQENSGVNLTQAQINKMVFEQWLLTDLRDLDHSVLPHNLGKAEKTEINGLYCIQIDSLVDVSQPAYSQLQKLTGKDCTNENVSAATQPSQKPWEMKPSRLLMLQLTDGVQHLQGMEYQHISCLHTELHPGTKILLQGKIMCRLGVLLLKPDNLKVLGGEVDALRKEFFQAKLLCKLLGKPVDDIENAHAQNQQVANTNDGFDQLVGPSDEELLASLETDDDIMLNEMVLDSGYGSRSEHPSSLPESSVDQNRHPNSLTQRAGSRDLLIATDHQEQVEFEDDDFPVEELEDVIFQEDDQDQFDEVSLQEIHNVDVKSSVNSLAHTMNKSSSASKSFGENGIGMFRAHTYPAVAQSSKGTPDNKANRTGTTLSNAQSPVENTTFNTEAKVQQVSGSVFPLPRSSNLDAKKRSQNILNNGRSSQPFTYLCELLSENHMAVRTVKVKAFIITLLSSLSSKTTSWNIKAKISDGTSYLDVEISNEVLVDLIGYTVAETKVLKKDPIQRKNVTEGLQRCQQKLTDLCGIMVIEYNPLYSKAVLLSLEDITLETFSVLKLRVKGQNDI</sequence>
<dbReference type="InterPro" id="IPR044881">
    <property type="entry name" value="RMI1_N_N_sf"/>
</dbReference>
<dbReference type="PANTHER" id="PTHR14790:SF15">
    <property type="entry name" value="RECQ-MEDIATED GENOME INSTABILITY PROTEIN 1"/>
    <property type="match status" value="1"/>
</dbReference>
<feature type="region of interest" description="Disordered" evidence="7">
    <location>
        <begin position="265"/>
        <end position="298"/>
    </location>
</feature>
<dbReference type="InterPro" id="IPR049363">
    <property type="entry name" value="RMI1_N"/>
</dbReference>
<dbReference type="Pfam" id="PF21000">
    <property type="entry name" value="RMI1_N_N"/>
    <property type="match status" value="1"/>
</dbReference>
<evidence type="ECO:0000313" key="11">
    <source>
        <dbReference type="Ensembl" id="ENSECRP00000009491.1"/>
    </source>
</evidence>
<dbReference type="FunFam" id="1.10.8.1020:FF:000001">
    <property type="entry name" value="RecQ-mediated genome instability protein 1"/>
    <property type="match status" value="1"/>
</dbReference>
<evidence type="ECO:0000256" key="5">
    <source>
        <dbReference type="ARBA" id="ARBA00023242"/>
    </source>
</evidence>
<evidence type="ECO:0000256" key="3">
    <source>
        <dbReference type="ARBA" id="ARBA00018987"/>
    </source>
</evidence>
<keyword evidence="4" id="KW-0235">DNA replication</keyword>
<dbReference type="InterPro" id="IPR042470">
    <property type="entry name" value="RMI1_N_C_sf"/>
</dbReference>
<dbReference type="OrthoDB" id="341511at2759"/>
<dbReference type="RefSeq" id="XP_028658246.1">
    <property type="nucleotide sequence ID" value="XM_028802413.2"/>
</dbReference>
<keyword evidence="12" id="KW-1185">Reference proteome</keyword>
<dbReference type="GO" id="GO:0031422">
    <property type="term" value="C:RecQ family helicase-topoisomerase III complex"/>
    <property type="evidence" value="ECO:0007669"/>
    <property type="project" value="TreeGrafter"/>
</dbReference>